<gene>
    <name evidence="11" type="primary">TAF5L_2</name>
    <name evidence="11" type="ORF">DERP_011886</name>
</gene>
<dbReference type="PANTHER" id="PTHR19879:SF1">
    <property type="entry name" value="CANNONBALL-RELATED"/>
    <property type="match status" value="1"/>
</dbReference>
<dbReference type="Pfam" id="PF04494">
    <property type="entry name" value="TFIID_NTD2"/>
    <property type="match status" value="1"/>
</dbReference>
<dbReference type="PROSITE" id="PS50294">
    <property type="entry name" value="WD_REPEATS_REGION"/>
    <property type="match status" value="3"/>
</dbReference>
<dbReference type="Pfam" id="PF00400">
    <property type="entry name" value="WD40"/>
    <property type="match status" value="5"/>
</dbReference>
<feature type="compositionally biased region" description="Polar residues" evidence="9">
    <location>
        <begin position="323"/>
        <end position="332"/>
    </location>
</feature>
<name>A0ABQ8J2U6_DERPT</name>
<feature type="repeat" description="WD" evidence="8">
    <location>
        <begin position="525"/>
        <end position="566"/>
    </location>
</feature>
<feature type="domain" description="TFIID subunit TAF5 NTD2" evidence="10">
    <location>
        <begin position="143"/>
        <end position="242"/>
    </location>
</feature>
<evidence type="ECO:0000256" key="4">
    <source>
        <dbReference type="ARBA" id="ARBA00022737"/>
    </source>
</evidence>
<evidence type="ECO:0000256" key="8">
    <source>
        <dbReference type="PROSITE-ProRule" id="PRU00221"/>
    </source>
</evidence>
<reference evidence="11 12" key="2">
    <citation type="journal article" date="2022" name="Mol. Biol. Evol.">
        <title>Comparative Genomics Reveals Insights into the Divergent Evolution of Astigmatic Mites and Household Pest Adaptations.</title>
        <authorList>
            <person name="Xiong Q."/>
            <person name="Wan A.T."/>
            <person name="Liu X."/>
            <person name="Fung C.S."/>
            <person name="Xiao X."/>
            <person name="Malainual N."/>
            <person name="Hou J."/>
            <person name="Wang L."/>
            <person name="Wang M."/>
            <person name="Yang K.Y."/>
            <person name="Cui Y."/>
            <person name="Leung E.L."/>
            <person name="Nong W."/>
            <person name="Shin S.K."/>
            <person name="Au S.W."/>
            <person name="Jeong K.Y."/>
            <person name="Chew F.T."/>
            <person name="Hui J.H."/>
            <person name="Leung T.F."/>
            <person name="Tungtrongchitr A."/>
            <person name="Zhong N."/>
            <person name="Liu Z."/>
            <person name="Tsui S.K."/>
        </authorList>
    </citation>
    <scope>NUCLEOTIDE SEQUENCE [LARGE SCALE GENOMIC DNA]</scope>
    <source>
        <strain evidence="11">Derp</strain>
    </source>
</reference>
<feature type="repeat" description="WD" evidence="8">
    <location>
        <begin position="484"/>
        <end position="524"/>
    </location>
</feature>
<reference evidence="11 12" key="1">
    <citation type="journal article" date="2018" name="J. Allergy Clin. Immunol.">
        <title>High-quality assembly of Dermatophagoides pteronyssinus genome and transcriptome reveals a wide range of novel allergens.</title>
        <authorList>
            <person name="Liu X.Y."/>
            <person name="Yang K.Y."/>
            <person name="Wang M.Q."/>
            <person name="Kwok J.S."/>
            <person name="Zeng X."/>
            <person name="Yang Z."/>
            <person name="Xiao X.J."/>
            <person name="Lau C.P."/>
            <person name="Li Y."/>
            <person name="Huang Z.M."/>
            <person name="Ba J.G."/>
            <person name="Yim A.K."/>
            <person name="Ouyang C.Y."/>
            <person name="Ngai S.M."/>
            <person name="Chan T.F."/>
            <person name="Leung E.L."/>
            <person name="Liu L."/>
            <person name="Liu Z.G."/>
            <person name="Tsui S.K."/>
        </authorList>
    </citation>
    <scope>NUCLEOTIDE SEQUENCE [LARGE SCALE GENOMIC DNA]</scope>
    <source>
        <strain evidence="11">Derp</strain>
    </source>
</reference>
<feature type="region of interest" description="Disordered" evidence="9">
    <location>
        <begin position="311"/>
        <end position="332"/>
    </location>
</feature>
<evidence type="ECO:0000256" key="7">
    <source>
        <dbReference type="ARBA" id="ARBA00023242"/>
    </source>
</evidence>
<dbReference type="InterPro" id="IPR001680">
    <property type="entry name" value="WD40_rpt"/>
</dbReference>
<dbReference type="InterPro" id="IPR020472">
    <property type="entry name" value="WD40_PAC1"/>
</dbReference>
<evidence type="ECO:0000256" key="5">
    <source>
        <dbReference type="ARBA" id="ARBA00023015"/>
    </source>
</evidence>
<protein>
    <submittedName>
        <fullName evidence="11">TAF5-like RNA polymerase II p300 CBP-associated factor-associated factor 65 kDa subunit</fullName>
    </submittedName>
</protein>
<dbReference type="CDD" id="cd00200">
    <property type="entry name" value="WD40"/>
    <property type="match status" value="1"/>
</dbReference>
<dbReference type="SUPFAM" id="SSF50978">
    <property type="entry name" value="WD40 repeat-like"/>
    <property type="match status" value="1"/>
</dbReference>
<dbReference type="InterPro" id="IPR037264">
    <property type="entry name" value="TFIID_NTD2_sf"/>
</dbReference>
<dbReference type="PRINTS" id="PR00320">
    <property type="entry name" value="GPROTEINBRPT"/>
</dbReference>
<dbReference type="SMART" id="SM00320">
    <property type="entry name" value="WD40"/>
    <property type="match status" value="6"/>
</dbReference>
<evidence type="ECO:0000256" key="1">
    <source>
        <dbReference type="ARBA" id="ARBA00004123"/>
    </source>
</evidence>
<dbReference type="EMBL" id="NJHN03000086">
    <property type="protein sequence ID" value="KAH9416771.1"/>
    <property type="molecule type" value="Genomic_DNA"/>
</dbReference>
<organism evidence="11 12">
    <name type="scientific">Dermatophagoides pteronyssinus</name>
    <name type="common">European house dust mite</name>
    <dbReference type="NCBI Taxonomy" id="6956"/>
    <lineage>
        <taxon>Eukaryota</taxon>
        <taxon>Metazoa</taxon>
        <taxon>Ecdysozoa</taxon>
        <taxon>Arthropoda</taxon>
        <taxon>Chelicerata</taxon>
        <taxon>Arachnida</taxon>
        <taxon>Acari</taxon>
        <taxon>Acariformes</taxon>
        <taxon>Sarcoptiformes</taxon>
        <taxon>Astigmata</taxon>
        <taxon>Psoroptidia</taxon>
        <taxon>Analgoidea</taxon>
        <taxon>Pyroglyphidae</taxon>
        <taxon>Dermatophagoidinae</taxon>
        <taxon>Dermatophagoides</taxon>
    </lineage>
</organism>
<dbReference type="PANTHER" id="PTHR19879">
    <property type="entry name" value="TRANSCRIPTION INITIATION FACTOR TFIID"/>
    <property type="match status" value="1"/>
</dbReference>
<keyword evidence="5" id="KW-0805">Transcription regulation</keyword>
<proteinExistence type="inferred from homology"/>
<dbReference type="PROSITE" id="PS00678">
    <property type="entry name" value="WD_REPEATS_1"/>
    <property type="match status" value="3"/>
</dbReference>
<evidence type="ECO:0000256" key="3">
    <source>
        <dbReference type="ARBA" id="ARBA00022574"/>
    </source>
</evidence>
<dbReference type="InterPro" id="IPR036322">
    <property type="entry name" value="WD40_repeat_dom_sf"/>
</dbReference>
<comment type="similarity">
    <text evidence="2">Belongs to the WD repeat TAF5 family.</text>
</comment>
<evidence type="ECO:0000259" key="10">
    <source>
        <dbReference type="Pfam" id="PF04494"/>
    </source>
</evidence>
<comment type="caution">
    <text evidence="11">The sequence shown here is derived from an EMBL/GenBank/DDBJ whole genome shotgun (WGS) entry which is preliminary data.</text>
</comment>
<evidence type="ECO:0000313" key="11">
    <source>
        <dbReference type="EMBL" id="KAH9416771.1"/>
    </source>
</evidence>
<feature type="region of interest" description="Disordered" evidence="9">
    <location>
        <begin position="28"/>
        <end position="58"/>
    </location>
</feature>
<evidence type="ECO:0000313" key="12">
    <source>
        <dbReference type="Proteomes" id="UP000887458"/>
    </source>
</evidence>
<evidence type="ECO:0000256" key="9">
    <source>
        <dbReference type="SAM" id="MobiDB-lite"/>
    </source>
</evidence>
<evidence type="ECO:0000256" key="2">
    <source>
        <dbReference type="ARBA" id="ARBA00009435"/>
    </source>
</evidence>
<dbReference type="Gene3D" id="2.130.10.10">
    <property type="entry name" value="YVTN repeat-like/Quinoprotein amine dehydrogenase"/>
    <property type="match status" value="2"/>
</dbReference>
<dbReference type="SUPFAM" id="SSF160897">
    <property type="entry name" value="Taf5 N-terminal domain-like"/>
    <property type="match status" value="1"/>
</dbReference>
<dbReference type="PROSITE" id="PS50082">
    <property type="entry name" value="WD_REPEATS_2"/>
    <property type="match status" value="4"/>
</dbReference>
<sequence length="701" mass="80459">MECKIVDDDTIQKILSNYIKHRNYKTNTRLNDNHSLNHNDQQSTLENGGDDQTTTTTTLRDDNVLPAKDWFLEGALSAFQSIRNVATLRLNEEDFVKEVEIAFRKFVEFINNIRSIQIDDNPSNQSSSSTTTPLMQQKRIPQHGEELWMTCFPLFVHIFIQLFECGYVSNAQNFFIEHYQRFTKKSNHVQFLSSMQSSLNNNTLNSALQNFKNFKCRIMITEESFNLLTQFLKHEQHLSILQTFNSCLDFRVMTQEEYSNQQAYQTTMNQNSDSTTNNHQDDYLYENLANEENSDEMNEILNIIKSVREMNNDNDDDVNNNNGEQSSLSDPLNYPTQAYQTTICLCRMQSSNLSSIAISKNLSKIVAGNENSEILLWDTDLTDELQYYSSRIYRHWKRVPVRRIQSDLDFKFIDRKIFQSNDEPNIENDDEDVKNQLEPIIFRGHSNTVYEMSFLFDSNVLLSCSSDTTIRAWDINSSSCLAIYKGHSSAIWTIDSNDSGCFISGGRDGIAHMWDIERTVPMRIYSGHLMDINQLKFHPNCNYLATASSDKTIILWDVNQVRQVRMFCGHTAPVNTIRFSSCGKYLGSASEDGSVKIWDISQGRCIAEMIDHQDNIRCITFGPNDHLLASCGIGSSAIHIWENPIGCARSQQSIPFIAIDVNSSNNDTKSPINSLQPNTNLNLMQLQFIRHNVLLAFSKKI</sequence>
<dbReference type="Proteomes" id="UP000887458">
    <property type="component" value="Unassembled WGS sequence"/>
</dbReference>
<feature type="repeat" description="WD" evidence="8">
    <location>
        <begin position="442"/>
        <end position="483"/>
    </location>
</feature>
<dbReference type="Gene3D" id="1.25.40.500">
    <property type="entry name" value="TFIID subunit TAF5, NTD2 domain"/>
    <property type="match status" value="1"/>
</dbReference>
<keyword evidence="4" id="KW-0677">Repeat</keyword>
<feature type="compositionally biased region" description="Polar residues" evidence="9">
    <location>
        <begin position="38"/>
        <end position="52"/>
    </location>
</feature>
<dbReference type="InterPro" id="IPR007582">
    <property type="entry name" value="TFIID_NTD2"/>
</dbReference>
<dbReference type="InterPro" id="IPR019775">
    <property type="entry name" value="WD40_repeat_CS"/>
</dbReference>
<evidence type="ECO:0000256" key="6">
    <source>
        <dbReference type="ARBA" id="ARBA00023163"/>
    </source>
</evidence>
<keyword evidence="12" id="KW-1185">Reference proteome</keyword>
<keyword evidence="3 8" id="KW-0853">WD repeat</keyword>
<accession>A0ABQ8J2U6</accession>
<feature type="repeat" description="WD" evidence="8">
    <location>
        <begin position="567"/>
        <end position="608"/>
    </location>
</feature>
<dbReference type="InterPro" id="IPR015943">
    <property type="entry name" value="WD40/YVTN_repeat-like_dom_sf"/>
</dbReference>
<comment type="subcellular location">
    <subcellularLocation>
        <location evidence="1">Nucleus</location>
    </subcellularLocation>
</comment>
<keyword evidence="7" id="KW-0539">Nucleus</keyword>
<keyword evidence="6" id="KW-0804">Transcription</keyword>